<reference evidence="11 12" key="1">
    <citation type="submission" date="2019-03" db="EMBL/GenBank/DDBJ databases">
        <title>Nematode-trapping fungi genome.</title>
        <authorList>
            <person name="Vidal-Diez De Ulzurrun G."/>
        </authorList>
    </citation>
    <scope>NUCLEOTIDE SEQUENCE [LARGE SCALE GENOMIC DNA]</scope>
    <source>
        <strain evidence="11 12">TWF154</strain>
    </source>
</reference>
<dbReference type="Gene3D" id="1.25.10.70">
    <property type="match status" value="1"/>
</dbReference>
<sequence>MASSGVASANRQLSSKTFDSALEDALRNNTPLLSWKSALHQLDTSRSSVAVRNLKSWLLSSPQLSSLTSSYATIPSPNAASQQAFETKTSMINITADTLIPIADIKEDALYLSKSIDLDELEALRICILEYQERSPALASVSNDTTDNQQALLSMSMFTKSTNRLNAASDIQTPETQRRDRQRNLYFSERRFKIKVATSLVRNVVDYDAKAPRKTPFYGTAKKILRKMIGEGKKDGKSGFVEELIADISNSISTAKVPRAFSEDRPQSKFVENRGHWERQVLVNIYHCLKFLFLLIYGPISPSGTIVSAWFQCMGSTAFLTDLKFLSKPLNSTLQDFLNAIIPLGAIVSFAMLSVDSLEARLTGNFTSLAKEIEPSASLYLEEAEAVGLVHEVLLEYVGERCYLPASLAGWAWAIILRTYNDIQEDEFEFSNKDLKQPGTPLQRIHKIMANIMASSTQAEGPALYLAKKALKANILQTVENLVHGLPGGGGWSLQMEEDGEKMRQILAGLMRMGMDLLDWDLGAIEAFVATHKTLSPLRIRNKFQKLGGEDGEEEENPDEEDDPSANRDITKGSEAALSRGVWADRTVIERTIHIARARFPYEPIPFCAILGATTPREIVDEPYNLGFKYLEDHMESFTYALPPNFRGTEVDENDAGKIVLLEDLMVVEGRREDGGGAFILPAGIFGRIISSGVSPPIVRWDYRYSGVEFLGRLLERTLLDGTLHEPSLAIEILGIFDNILVSYRDKPDNLGDFEDRFNATNFLEGASNILAPNSDIISVILDLFEASLPLSVMLKSVELSSACLRVIITLISIVPGRIWPLLGRSSLLERNGRGGLLGKILESVEIVQGKYTFLLTTFSMYEALLSDAIAGVVFSGTIGSPGSIVSGVGVGSGISKEMQASILQDWTRFWCSIFESFTTWKYLHVDERLMLNFKLCTTFSRVLKTVYGVASDENQGYGLFEGLAPSASTICSTFFNPAITQAVDPLLLAINEGLETKDSTINNLFILDWIDSVVASLEFSSTALKVQHLQKKTPSYLEGKLYERSLDLIALYEVDETFRRPVIEVLDSLLDGSGLWVGEPPSILGHIGSSGANHLLELIQRLGGRLGDEELEVSIWKFFCTVIANKQQGLSIKLVTGNNLEVPNPTRGTPASLPKRAKSMLASALETLVNIESLPGSLLISTLQAVSIAQDFWGPIISNLPDYPEFLKAITSYIEKVVVNYSAKTPPAITESCNKTAAAAYIAQILTMHLYQIRATKSSDPKTKEFLVSLLPKLKFYIDHGAVIRGYKASMHGLLSLNLQNKWPNCHLENFRKSSMQERRYGTNYFYDIELAEHILRWDRGWNSIITRRASNKVIEIRTGFKLDVEAVNLNLALIDSQVFLFDMWANLALELTCHKFFQSADGFNTLSRVGLDTLKATIGESTPPTISPILNTKRTSLAFSLFRRLGAIKLNQNQAQGSFSKILETTWDVAAAAESNFLSGLSNGGSENSRNLLRLLYLALNMCLNSKEDPSPRVVYLLVGIFEVAVARAFKVLANAAYENSSPSIAGDMLVVIGILQTILSFDGLEPVYEHLVSHIANHGTIRVATILFTWASKLVDTPADVNSTPDPLYGEISIMFLVKVSALPVFAEQIALNSVFNSLSEGDLAMKIQAGQLLPTTTPRLHNIWAKGFLPLLLNVLFALKKRVAPEIAMFLRSFNRQILSTITYLSKPEYVALSHLEEVTDLVAILVLLDRMGSSPGDELMNRVRSLDTACEQIVSHKAWLAKVLVATNVEEDSLLQDIKDGSNKLSTKVGMQARLIQRLIVSVDGEEE</sequence>
<accession>A0A7C8K4K4</accession>
<feature type="domain" description="Nucleoporin Nup188 N-terminal subdomain III" evidence="10">
    <location>
        <begin position="699"/>
        <end position="1139"/>
    </location>
</feature>
<feature type="region of interest" description="Disordered" evidence="8">
    <location>
        <begin position="546"/>
        <end position="572"/>
    </location>
</feature>
<evidence type="ECO:0000256" key="7">
    <source>
        <dbReference type="ARBA" id="ARBA00023242"/>
    </source>
</evidence>
<evidence type="ECO:0000256" key="2">
    <source>
        <dbReference type="ARBA" id="ARBA00022448"/>
    </source>
</evidence>
<evidence type="ECO:0000313" key="12">
    <source>
        <dbReference type="Proteomes" id="UP000297595"/>
    </source>
</evidence>
<comment type="subcellular location">
    <subcellularLocation>
        <location evidence="1">Nucleus</location>
        <location evidence="1">Nuclear pore complex</location>
    </subcellularLocation>
</comment>
<dbReference type="GO" id="GO:0044611">
    <property type="term" value="C:nuclear pore inner ring"/>
    <property type="evidence" value="ECO:0007669"/>
    <property type="project" value="TreeGrafter"/>
</dbReference>
<dbReference type="Pfam" id="PF18378">
    <property type="entry name" value="Nup188_C"/>
    <property type="match status" value="1"/>
</dbReference>
<evidence type="ECO:0000256" key="5">
    <source>
        <dbReference type="ARBA" id="ARBA00023010"/>
    </source>
</evidence>
<dbReference type="Pfam" id="PF21093">
    <property type="entry name" value="Nup188_N-subdom_III"/>
    <property type="match status" value="1"/>
</dbReference>
<keyword evidence="6" id="KW-0906">Nuclear pore complex</keyword>
<evidence type="ECO:0000313" key="11">
    <source>
        <dbReference type="EMBL" id="TGJ63535.1"/>
    </source>
</evidence>
<keyword evidence="5" id="KW-0811">Translocation</keyword>
<keyword evidence="2" id="KW-0813">Transport</keyword>
<gene>
    <name evidence="11" type="ORF">EYR41_011449</name>
</gene>
<organism evidence="11 12">
    <name type="scientific">Orbilia oligospora</name>
    <name type="common">Nematode-trapping fungus</name>
    <name type="synonym">Arthrobotrys oligospora</name>
    <dbReference type="NCBI Taxonomy" id="2813651"/>
    <lineage>
        <taxon>Eukaryota</taxon>
        <taxon>Fungi</taxon>
        <taxon>Dikarya</taxon>
        <taxon>Ascomycota</taxon>
        <taxon>Pezizomycotina</taxon>
        <taxon>Orbiliomycetes</taxon>
        <taxon>Orbiliales</taxon>
        <taxon>Orbiliaceae</taxon>
        <taxon>Orbilia</taxon>
    </lineage>
</organism>
<feature type="domain" description="Nuclear pore protein Nup188 C-terminal" evidence="9">
    <location>
        <begin position="1464"/>
        <end position="1793"/>
    </location>
</feature>
<feature type="compositionally biased region" description="Acidic residues" evidence="8">
    <location>
        <begin position="550"/>
        <end position="564"/>
    </location>
</feature>
<proteinExistence type="predicted"/>
<dbReference type="InterPro" id="IPR044840">
    <property type="entry name" value="Nup188"/>
</dbReference>
<evidence type="ECO:0000256" key="4">
    <source>
        <dbReference type="ARBA" id="ARBA00022927"/>
    </source>
</evidence>
<evidence type="ECO:0000256" key="6">
    <source>
        <dbReference type="ARBA" id="ARBA00023132"/>
    </source>
</evidence>
<protein>
    <submittedName>
        <fullName evidence="11">Uncharacterized protein</fullName>
    </submittedName>
</protein>
<evidence type="ECO:0000256" key="8">
    <source>
        <dbReference type="SAM" id="MobiDB-lite"/>
    </source>
</evidence>
<evidence type="ECO:0000259" key="10">
    <source>
        <dbReference type="Pfam" id="PF21093"/>
    </source>
</evidence>
<keyword evidence="3" id="KW-0509">mRNA transport</keyword>
<dbReference type="EMBL" id="SOZJ01000008">
    <property type="protein sequence ID" value="TGJ63535.1"/>
    <property type="molecule type" value="Genomic_DNA"/>
</dbReference>
<dbReference type="InterPro" id="IPR048883">
    <property type="entry name" value="Nup188_N-subdom_III"/>
</dbReference>
<dbReference type="GO" id="GO:0006405">
    <property type="term" value="P:RNA export from nucleus"/>
    <property type="evidence" value="ECO:0007669"/>
    <property type="project" value="TreeGrafter"/>
</dbReference>
<dbReference type="OrthoDB" id="102511at2759"/>
<name>A0A7C8K4K4_ORBOL</name>
<dbReference type="InterPro" id="IPR041634">
    <property type="entry name" value="Nup188_C"/>
</dbReference>
<evidence type="ECO:0000259" key="9">
    <source>
        <dbReference type="Pfam" id="PF18378"/>
    </source>
</evidence>
<comment type="caution">
    <text evidence="11">The sequence shown here is derived from an EMBL/GenBank/DDBJ whole genome shotgun (WGS) entry which is preliminary data.</text>
</comment>
<dbReference type="GO" id="GO:0051028">
    <property type="term" value="P:mRNA transport"/>
    <property type="evidence" value="ECO:0007669"/>
    <property type="project" value="UniProtKB-KW"/>
</dbReference>
<dbReference type="GO" id="GO:0017056">
    <property type="term" value="F:structural constituent of nuclear pore"/>
    <property type="evidence" value="ECO:0007669"/>
    <property type="project" value="InterPro"/>
</dbReference>
<evidence type="ECO:0000256" key="3">
    <source>
        <dbReference type="ARBA" id="ARBA00022816"/>
    </source>
</evidence>
<evidence type="ECO:0000256" key="1">
    <source>
        <dbReference type="ARBA" id="ARBA00004567"/>
    </source>
</evidence>
<dbReference type="GO" id="GO:0006606">
    <property type="term" value="P:protein import into nucleus"/>
    <property type="evidence" value="ECO:0007669"/>
    <property type="project" value="TreeGrafter"/>
</dbReference>
<keyword evidence="4" id="KW-0653">Protein transport</keyword>
<dbReference type="PANTHER" id="PTHR31431:SF1">
    <property type="entry name" value="NUCLEOPORIN NUP188"/>
    <property type="match status" value="1"/>
</dbReference>
<dbReference type="PANTHER" id="PTHR31431">
    <property type="entry name" value="NUCLEOPORIN NUP188 HOMOLOG"/>
    <property type="match status" value="1"/>
</dbReference>
<keyword evidence="7" id="KW-0539">Nucleus</keyword>
<dbReference type="Proteomes" id="UP000297595">
    <property type="component" value="Unassembled WGS sequence"/>
</dbReference>